<evidence type="ECO:0000256" key="1">
    <source>
        <dbReference type="ARBA" id="ARBA00000032"/>
    </source>
</evidence>
<dbReference type="InterPro" id="IPR050645">
    <property type="entry name" value="Histidine_acid_phosphatase"/>
</dbReference>
<keyword evidence="3" id="KW-0812">Transmembrane</keyword>
<keyword evidence="3" id="KW-1133">Transmembrane helix</keyword>
<dbReference type="InterPro" id="IPR000560">
    <property type="entry name" value="His_Pase_clade-2"/>
</dbReference>
<dbReference type="AlphaFoldDB" id="A0A9P1I6H7"/>
<name>A0A9P1I6H7_9PELO</name>
<comment type="caution">
    <text evidence="4">The sequence shown here is derived from an EMBL/GenBank/DDBJ whole genome shotgun (WGS) entry which is preliminary data.</text>
</comment>
<gene>
    <name evidence="4" type="ORF">CAMP_LOCUS2239</name>
</gene>
<dbReference type="PANTHER" id="PTHR11567">
    <property type="entry name" value="ACID PHOSPHATASE-RELATED"/>
    <property type="match status" value="1"/>
</dbReference>
<dbReference type="InterPro" id="IPR033379">
    <property type="entry name" value="Acid_Pase_AS"/>
</dbReference>
<evidence type="ECO:0000256" key="2">
    <source>
        <dbReference type="ARBA" id="ARBA00005375"/>
    </source>
</evidence>
<accession>A0A9P1I6H7</accession>
<dbReference type="PANTHER" id="PTHR11567:SF194">
    <property type="entry name" value="LYSOSOMAL ACID PHOSPHATASE"/>
    <property type="match status" value="1"/>
</dbReference>
<proteinExistence type="inferred from homology"/>
<comment type="catalytic activity">
    <reaction evidence="1">
        <text>a phosphate monoester + H2O = an alcohol + phosphate</text>
        <dbReference type="Rhea" id="RHEA:15017"/>
        <dbReference type="ChEBI" id="CHEBI:15377"/>
        <dbReference type="ChEBI" id="CHEBI:30879"/>
        <dbReference type="ChEBI" id="CHEBI:43474"/>
        <dbReference type="ChEBI" id="CHEBI:67140"/>
        <dbReference type="EC" id="3.1.3.2"/>
    </reaction>
</comment>
<evidence type="ECO:0000313" key="5">
    <source>
        <dbReference type="Proteomes" id="UP001152747"/>
    </source>
</evidence>
<dbReference type="GO" id="GO:0003993">
    <property type="term" value="F:acid phosphatase activity"/>
    <property type="evidence" value="ECO:0007669"/>
    <property type="project" value="UniProtKB-EC"/>
</dbReference>
<dbReference type="SUPFAM" id="SSF53254">
    <property type="entry name" value="Phosphoglycerate mutase-like"/>
    <property type="match status" value="1"/>
</dbReference>
<dbReference type="EMBL" id="CANHGI010000001">
    <property type="protein sequence ID" value="CAI5439602.1"/>
    <property type="molecule type" value="Genomic_DNA"/>
</dbReference>
<reference evidence="4" key="1">
    <citation type="submission" date="2022-11" db="EMBL/GenBank/DDBJ databases">
        <authorList>
            <person name="Kikuchi T."/>
        </authorList>
    </citation>
    <scope>NUCLEOTIDE SEQUENCE</scope>
    <source>
        <strain evidence="4">PS1010</strain>
    </source>
</reference>
<feature type="transmembrane region" description="Helical" evidence="3">
    <location>
        <begin position="7"/>
        <end position="29"/>
    </location>
</feature>
<keyword evidence="5" id="KW-1185">Reference proteome</keyword>
<dbReference type="OrthoDB" id="258392at2759"/>
<evidence type="ECO:0000313" key="4">
    <source>
        <dbReference type="EMBL" id="CAI5439602.1"/>
    </source>
</evidence>
<evidence type="ECO:0000256" key="3">
    <source>
        <dbReference type="SAM" id="Phobius"/>
    </source>
</evidence>
<dbReference type="InterPro" id="IPR029033">
    <property type="entry name" value="His_PPase_superfam"/>
</dbReference>
<dbReference type="Gene3D" id="3.40.50.1240">
    <property type="entry name" value="Phosphoglycerate mutase-like"/>
    <property type="match status" value="1"/>
</dbReference>
<protein>
    <submittedName>
        <fullName evidence="4">Uncharacterized protein</fullName>
    </submittedName>
</protein>
<sequence length="403" mass="46910">MNETRKYMFLGAAAIIFLLISIFTIRNLFYAGDFAENEKLNLKSENTNSEILSPSTGPERKLKMVQMIWRHGDRAPAGLPYPNDKNDEKMWPRGWTQLTNKGIREARNLGKFFRNYYKSSGFLQEFNKDQIYIQSSNTERTIMTAQAFSAGCFPPTGNSIWDNSSLSSWQPTPIHTSRPGSDPLLNNNIKCPNYRKIHKKEKRIVARKIDEEYAELFKMLQIYTGKKSEIRYGNVDNLYSIQREIYHKMKQPKWVFELWKNKTIIEHLIELKRITMNQYYNSKEKAKLKGGFLVNKLIQNMLDYNSNLSTINTYLYSSHDTTLNVLGYALNVSDHQLVHYVATYILELYDDDTVQILYRNSNANPHSLIIPGCEQFCPLDKFVKLLENVRVKSLKELFAICGI</sequence>
<dbReference type="Pfam" id="PF00328">
    <property type="entry name" value="His_Phos_2"/>
    <property type="match status" value="1"/>
</dbReference>
<dbReference type="Proteomes" id="UP001152747">
    <property type="component" value="Unassembled WGS sequence"/>
</dbReference>
<dbReference type="PROSITE" id="PS00616">
    <property type="entry name" value="HIS_ACID_PHOSPHAT_1"/>
    <property type="match status" value="1"/>
</dbReference>
<organism evidence="4 5">
    <name type="scientific">Caenorhabditis angaria</name>
    <dbReference type="NCBI Taxonomy" id="860376"/>
    <lineage>
        <taxon>Eukaryota</taxon>
        <taxon>Metazoa</taxon>
        <taxon>Ecdysozoa</taxon>
        <taxon>Nematoda</taxon>
        <taxon>Chromadorea</taxon>
        <taxon>Rhabditida</taxon>
        <taxon>Rhabditina</taxon>
        <taxon>Rhabditomorpha</taxon>
        <taxon>Rhabditoidea</taxon>
        <taxon>Rhabditidae</taxon>
        <taxon>Peloderinae</taxon>
        <taxon>Caenorhabditis</taxon>
    </lineage>
</organism>
<dbReference type="CDD" id="cd07061">
    <property type="entry name" value="HP_HAP_like"/>
    <property type="match status" value="1"/>
</dbReference>
<keyword evidence="3" id="KW-0472">Membrane</keyword>
<comment type="similarity">
    <text evidence="2">Belongs to the histidine acid phosphatase family.</text>
</comment>